<feature type="transmembrane region" description="Helical" evidence="1">
    <location>
        <begin position="240"/>
        <end position="265"/>
    </location>
</feature>
<proteinExistence type="predicted"/>
<dbReference type="InterPro" id="IPR043831">
    <property type="entry name" value="DUF5808"/>
</dbReference>
<reference evidence="3 4" key="1">
    <citation type="submission" date="2018-12" db="EMBL/GenBank/DDBJ databases">
        <title>Genome sequence from the cellulolytic species, Caldicellulosiruptor changbaiensis.</title>
        <authorList>
            <person name="Blumer-Schuette S.E."/>
            <person name="Mendoza C."/>
        </authorList>
    </citation>
    <scope>NUCLEOTIDE SEQUENCE [LARGE SCALE GENOMIC DNA]</scope>
    <source>
        <strain evidence="3 4">CBS-Z</strain>
    </source>
</reference>
<dbReference type="KEGG" id="ccha:ELD05_01245"/>
<accession>A0A3T0D2J4</accession>
<keyword evidence="4" id="KW-1185">Reference proteome</keyword>
<evidence type="ECO:0000259" key="2">
    <source>
        <dbReference type="Pfam" id="PF19124"/>
    </source>
</evidence>
<keyword evidence="1" id="KW-0472">Membrane</keyword>
<feature type="transmembrane region" description="Helical" evidence="1">
    <location>
        <begin position="357"/>
        <end position="376"/>
    </location>
</feature>
<evidence type="ECO:0000313" key="3">
    <source>
        <dbReference type="EMBL" id="AZT89418.1"/>
    </source>
</evidence>
<dbReference type="RefSeq" id="WP_127351047.1">
    <property type="nucleotide sequence ID" value="NZ_CP034791.1"/>
</dbReference>
<feature type="transmembrane region" description="Helical" evidence="1">
    <location>
        <begin position="56"/>
        <end position="76"/>
    </location>
</feature>
<feature type="transmembrane region" description="Helical" evidence="1">
    <location>
        <begin position="88"/>
        <end position="106"/>
    </location>
</feature>
<evidence type="ECO:0000313" key="4">
    <source>
        <dbReference type="Proteomes" id="UP000282930"/>
    </source>
</evidence>
<dbReference type="Proteomes" id="UP000282930">
    <property type="component" value="Chromosome"/>
</dbReference>
<keyword evidence="1" id="KW-0812">Transmembrane</keyword>
<feature type="transmembrane region" description="Helical" evidence="1">
    <location>
        <begin position="142"/>
        <end position="162"/>
    </location>
</feature>
<evidence type="ECO:0000256" key="1">
    <source>
        <dbReference type="SAM" id="Phobius"/>
    </source>
</evidence>
<dbReference type="GO" id="GO:0009636">
    <property type="term" value="P:response to toxic substance"/>
    <property type="evidence" value="ECO:0007669"/>
    <property type="project" value="TreeGrafter"/>
</dbReference>
<feature type="transmembrane region" description="Helical" evidence="1">
    <location>
        <begin position="192"/>
        <end position="210"/>
    </location>
</feature>
<feature type="domain" description="DUF5808" evidence="2">
    <location>
        <begin position="330"/>
        <end position="356"/>
    </location>
</feature>
<dbReference type="Pfam" id="PF19124">
    <property type="entry name" value="DUF5808"/>
    <property type="match status" value="1"/>
</dbReference>
<keyword evidence="1" id="KW-1133">Transmembrane helix</keyword>
<feature type="transmembrane region" description="Helical" evidence="1">
    <location>
        <begin position="271"/>
        <end position="290"/>
    </location>
</feature>
<dbReference type="EMBL" id="CP034791">
    <property type="protein sequence ID" value="AZT89418.1"/>
    <property type="molecule type" value="Genomic_DNA"/>
</dbReference>
<dbReference type="PANTHER" id="PTHR37810">
    <property type="entry name" value="IMMUNITY PROTEIN SDPI"/>
    <property type="match status" value="1"/>
</dbReference>
<gene>
    <name evidence="3" type="ORF">ELD05_01245</name>
</gene>
<organism evidence="3 4">
    <name type="scientific">Caldicellulosiruptor changbaiensis</name>
    <dbReference type="NCBI Taxonomy" id="1222016"/>
    <lineage>
        <taxon>Bacteria</taxon>
        <taxon>Bacillati</taxon>
        <taxon>Bacillota</taxon>
        <taxon>Bacillota incertae sedis</taxon>
        <taxon>Caldicellulosiruptorales</taxon>
        <taxon>Caldicellulosiruptoraceae</taxon>
        <taxon>Caldicellulosiruptor</taxon>
    </lineage>
</organism>
<feature type="transmembrane region" description="Helical" evidence="1">
    <location>
        <begin position="6"/>
        <end position="28"/>
    </location>
</feature>
<name>A0A3T0D2J4_9FIRM</name>
<dbReference type="PANTHER" id="PTHR37810:SF9">
    <property type="entry name" value="MEMBRANE PROTEIN"/>
    <property type="match status" value="1"/>
</dbReference>
<dbReference type="AlphaFoldDB" id="A0A3T0D2J4"/>
<protein>
    <recommendedName>
        <fullName evidence="2">DUF5808 domain-containing protein</fullName>
    </recommendedName>
</protein>
<sequence length="377" mass="43887">MSEKLLIFILSFPAQIFLVLLCFFIPYFSREHILFGVNVPPTIKKSEVTKKFYKEYWRNFALTVLIPTLLFFYILFESTERVLIKYNILYPLFVIVLMTLNHYVIYRKVLKAKKKGNWQEGKKQIVVVPIKKDKKGGYPSRLWFLVPIGVFIGLLIITVVRYNQLPKIIPLHYNQKLEVDYSGPKSELIKPLSMMFGSMLLAQGLGYFVYELTKKGKMKLSIYFPEKSAEQNEKVKNYTAYFLIWILVLIELIMGLVIFSMLDIINIQTTLALLPVFLIFPLITLGYYLIKVFNINSERLSLTPEEKISEKIIDRDDDKYWIAGMFYYNPDDPALFVERRVGGFGWDLNYAKPLGKFIGFLIIVILVAVVVVSLVLI</sequence>